<proteinExistence type="predicted"/>
<evidence type="ECO:0000313" key="2">
    <source>
        <dbReference type="EMBL" id="GLB29012.1"/>
    </source>
</evidence>
<dbReference type="GO" id="GO:0016829">
    <property type="term" value="F:lyase activity"/>
    <property type="evidence" value="ECO:0007669"/>
    <property type="project" value="UniProtKB-KW"/>
</dbReference>
<dbReference type="EMBL" id="QOHO01000023">
    <property type="protein sequence ID" value="RFZ79452.1"/>
    <property type="molecule type" value="Genomic_DNA"/>
</dbReference>
<dbReference type="Proteomes" id="UP001419084">
    <property type="component" value="Unassembled WGS sequence"/>
</dbReference>
<dbReference type="OrthoDB" id="9810667at2"/>
<accession>A0A3E2NEL4</accession>
<protein>
    <submittedName>
        <fullName evidence="3">Aminodeoxychorismate lyase</fullName>
    </submittedName>
</protein>
<feature type="transmembrane region" description="Helical" evidence="1">
    <location>
        <begin position="12"/>
        <end position="33"/>
    </location>
</feature>
<dbReference type="AlphaFoldDB" id="A0A3E2NEL4"/>
<reference evidence="2 5" key="2">
    <citation type="journal article" date="2024" name="Int. J. Syst. Evol. Microbiol.">
        <title>Lacrimispora brassicae sp. nov. isolated from fermented cabbage, and proposal of Clostridium indicum Gundawar et al. 2019 and Clostridium methoxybenzovorans Mechichi et al. 1999 as heterotypic synonyms of Lacrimispora amygdalina (Parshina et al. 2003) Haas and Blanchard 2020 and Lacrimispora indolis (McClung and McCoy 1957) Haas and Blanchard 2020, respectively.</title>
        <authorList>
            <person name="Kobayashi H."/>
            <person name="Tanizawa Y."/>
            <person name="Sakamoto M."/>
            <person name="Ohkuma M."/>
            <person name="Tohno M."/>
        </authorList>
    </citation>
    <scope>NUCLEOTIDE SEQUENCE [LARGE SCALE GENOMIC DNA]</scope>
    <source>
        <strain evidence="2 5">DSM 12857</strain>
    </source>
</reference>
<gene>
    <name evidence="3" type="ORF">DS742_07845</name>
    <name evidence="2" type="ORF">LAD12857_09350</name>
</gene>
<keyword evidence="1" id="KW-0812">Transmembrane</keyword>
<keyword evidence="5" id="KW-1185">Reference proteome</keyword>
<dbReference type="RefSeq" id="WP_117416440.1">
    <property type="nucleotide sequence ID" value="NZ_BRPJ01000016.1"/>
</dbReference>
<dbReference type="Proteomes" id="UP000260680">
    <property type="component" value="Unassembled WGS sequence"/>
</dbReference>
<name>A0A3E2NEL4_9FIRM</name>
<dbReference type="EMBL" id="BRPJ01000016">
    <property type="protein sequence ID" value="GLB29012.1"/>
    <property type="molecule type" value="Genomic_DNA"/>
</dbReference>
<dbReference type="Gene3D" id="3.30.1490.480">
    <property type="entry name" value="Endolytic murein transglycosylase"/>
    <property type="match status" value="1"/>
</dbReference>
<evidence type="ECO:0000256" key="1">
    <source>
        <dbReference type="SAM" id="Phobius"/>
    </source>
</evidence>
<sequence>MSRTTNEINKITGAIIAISSRLIIFALVILLLYEGVTRGYEFGHEIFYASAMEQSPGQDKSITVEKGASAVQVARLLKGSGLIANEYSFIIQAEFFDYKVNPGIYTFNTSMTSKEILQMMNDNTGEKKEKQ</sequence>
<keyword evidence="3" id="KW-0456">Lyase</keyword>
<comment type="caution">
    <text evidence="3">The sequence shown here is derived from an EMBL/GenBank/DDBJ whole genome shotgun (WGS) entry which is preliminary data.</text>
</comment>
<keyword evidence="1" id="KW-0472">Membrane</keyword>
<evidence type="ECO:0000313" key="4">
    <source>
        <dbReference type="Proteomes" id="UP000260680"/>
    </source>
</evidence>
<evidence type="ECO:0000313" key="5">
    <source>
        <dbReference type="Proteomes" id="UP001419084"/>
    </source>
</evidence>
<reference evidence="3 4" key="1">
    <citation type="submission" date="2018-07" db="EMBL/GenBank/DDBJ databases">
        <title>New species, Clostridium PI-S10-A1B.</title>
        <authorList>
            <person name="Krishna G."/>
            <person name="Summeta K."/>
            <person name="Shikha S."/>
            <person name="Prabhu P.B."/>
            <person name="Suresh K."/>
        </authorList>
    </citation>
    <scope>NUCLEOTIDE SEQUENCE [LARGE SCALE GENOMIC DNA]</scope>
    <source>
        <strain evidence="3 4">PI-S10-A1B</strain>
    </source>
</reference>
<organism evidence="3 4">
    <name type="scientific">Lacrimispora amygdalina</name>
    <dbReference type="NCBI Taxonomy" id="253257"/>
    <lineage>
        <taxon>Bacteria</taxon>
        <taxon>Bacillati</taxon>
        <taxon>Bacillota</taxon>
        <taxon>Clostridia</taxon>
        <taxon>Lachnospirales</taxon>
        <taxon>Lachnospiraceae</taxon>
        <taxon>Lacrimispora</taxon>
    </lineage>
</organism>
<keyword evidence="1" id="KW-1133">Transmembrane helix</keyword>
<evidence type="ECO:0000313" key="3">
    <source>
        <dbReference type="EMBL" id="RFZ79452.1"/>
    </source>
</evidence>